<evidence type="ECO:0000313" key="2">
    <source>
        <dbReference type="Proteomes" id="UP001241377"/>
    </source>
</evidence>
<evidence type="ECO:0000313" key="1">
    <source>
        <dbReference type="EMBL" id="KAJ9092627.1"/>
    </source>
</evidence>
<sequence length="127" mass="14027">MSRTAKSFLVASVAITTATVWGVHFIQAREEEAMYQGVIKDEARMRARAASKAASLPSASATSPSAIPSSYSGPQVSPPITSLNVRKAEYERNLALQASLEEEQGMERARREKEAFQREREDVRRAL</sequence>
<proteinExistence type="predicted"/>
<reference evidence="1" key="1">
    <citation type="submission" date="2023-04" db="EMBL/GenBank/DDBJ databases">
        <title>Draft Genome sequencing of Naganishia species isolated from polar environments using Oxford Nanopore Technology.</title>
        <authorList>
            <person name="Leo P."/>
            <person name="Venkateswaran K."/>
        </authorList>
    </citation>
    <scope>NUCLEOTIDE SEQUENCE</scope>
    <source>
        <strain evidence="1">MNA-CCFEE 5261</strain>
    </source>
</reference>
<gene>
    <name evidence="1" type="ORF">QFC19_008665</name>
</gene>
<name>A0ACC2V1Y4_9TREE</name>
<accession>A0ACC2V1Y4</accession>
<dbReference type="Proteomes" id="UP001241377">
    <property type="component" value="Unassembled WGS sequence"/>
</dbReference>
<comment type="caution">
    <text evidence="1">The sequence shown here is derived from an EMBL/GenBank/DDBJ whole genome shotgun (WGS) entry which is preliminary data.</text>
</comment>
<protein>
    <submittedName>
        <fullName evidence="1">Uncharacterized protein</fullName>
    </submittedName>
</protein>
<keyword evidence="2" id="KW-1185">Reference proteome</keyword>
<dbReference type="EMBL" id="JASBWR010000133">
    <property type="protein sequence ID" value="KAJ9092627.1"/>
    <property type="molecule type" value="Genomic_DNA"/>
</dbReference>
<organism evidence="1 2">
    <name type="scientific">Naganishia cerealis</name>
    <dbReference type="NCBI Taxonomy" id="610337"/>
    <lineage>
        <taxon>Eukaryota</taxon>
        <taxon>Fungi</taxon>
        <taxon>Dikarya</taxon>
        <taxon>Basidiomycota</taxon>
        <taxon>Agaricomycotina</taxon>
        <taxon>Tremellomycetes</taxon>
        <taxon>Filobasidiales</taxon>
        <taxon>Filobasidiaceae</taxon>
        <taxon>Naganishia</taxon>
    </lineage>
</organism>